<dbReference type="AlphaFoldDB" id="A0A9Q8T000"/>
<keyword evidence="3" id="KW-1185">Reference proteome</keyword>
<accession>A0A9Q8T000</accession>
<keyword evidence="1" id="KW-0732">Signal</keyword>
<organism evidence="2 3">
    <name type="scientific">Colletotrichum lupini</name>
    <dbReference type="NCBI Taxonomy" id="145971"/>
    <lineage>
        <taxon>Eukaryota</taxon>
        <taxon>Fungi</taxon>
        <taxon>Dikarya</taxon>
        <taxon>Ascomycota</taxon>
        <taxon>Pezizomycotina</taxon>
        <taxon>Sordariomycetes</taxon>
        <taxon>Hypocreomycetidae</taxon>
        <taxon>Glomerellales</taxon>
        <taxon>Glomerellaceae</taxon>
        <taxon>Colletotrichum</taxon>
        <taxon>Colletotrichum acutatum species complex</taxon>
    </lineage>
</organism>
<evidence type="ECO:0000256" key="1">
    <source>
        <dbReference type="SAM" id="SignalP"/>
    </source>
</evidence>
<protein>
    <submittedName>
        <fullName evidence="2">Uncharacterized protein</fullName>
    </submittedName>
</protein>
<dbReference type="RefSeq" id="XP_049148279.1">
    <property type="nucleotide sequence ID" value="XM_049291134.1"/>
</dbReference>
<proteinExistence type="predicted"/>
<reference evidence="2" key="1">
    <citation type="journal article" date="2021" name="Mol. Plant Microbe Interact.">
        <title>Complete Genome Sequence of the Plant-Pathogenic Fungus Colletotrichum lupini.</title>
        <authorList>
            <person name="Baroncelli R."/>
            <person name="Pensec F."/>
            <person name="Da Lio D."/>
            <person name="Boufleur T."/>
            <person name="Vicente I."/>
            <person name="Sarrocco S."/>
            <person name="Picot A."/>
            <person name="Baraldi E."/>
            <person name="Sukno S."/>
            <person name="Thon M."/>
            <person name="Le Floch G."/>
        </authorList>
    </citation>
    <scope>NUCLEOTIDE SEQUENCE</scope>
    <source>
        <strain evidence="2">IMI 504893</strain>
    </source>
</reference>
<name>A0A9Q8T000_9PEZI</name>
<dbReference type="EMBL" id="CP019478">
    <property type="protein sequence ID" value="UQC86668.1"/>
    <property type="molecule type" value="Genomic_DNA"/>
</dbReference>
<dbReference type="KEGG" id="clup:CLUP02_12170"/>
<feature type="signal peptide" evidence="1">
    <location>
        <begin position="1"/>
        <end position="20"/>
    </location>
</feature>
<dbReference type="GeneID" id="73346144"/>
<sequence>MKMLSWALAAIFRGFGSLSSFQCYSYPNIVKDKLNDFRVAFIALDTKVSSFSPPGFINERVVTLTLDRLLELMNQVMQANQFTGKESKCGDFKPRRSSQKERFFMSPNGFFGHVSAPITSLLDSPVQESSEIIEDVPYYRSYWGTGCDNSYPPLTGTLLDDSLGTSRTDAGSFSMAYESLAHYMPARTLPCFVSPRHGDVYVREVRDEWGDKRALHRRFGGTGLDWAEGLNNKAVLNELMPIDGSTARFAGEERSGLSCKAQQALFLHWQQARVTCLDEKAGSEKREAVNAGECGRRIVNLRCFPTAGFCRSNSAKSMCCRSCPDLPLGAHVLRIEDGKRRQLSMQFPFLSGKADETNQIHGNATLLLRFSAFPYRTPVHRSQAVSVGYQYEYGVQVDLFIRCCNWLHLNLPWDKPLGESNEIEDTGGGPAARADCGSQLRRPSRLTAQQEDEALQKWEIDHMQRRTSQCGVLGEQRATLRVFWRLNATQYHAPMAAIASLASIPFRRTPMRQDSHPVTPLEKKIAGRLSQVPLQTPIEHCPPPPISWEKTGRSQLLLTASKVPPFSKPPKCLPTAIPKGTSFWDLPMLVLSPFDQFMPISSQGVTSQMCLKTEVKPQSPKALTKSSNTIFLALISSSSESFVMITPTTAVLSLHVCLPTASPQNGPYLTRVDVVMAQRIDPLAAFGTRRLSCDIKPQPVVSLYLTNRHPTLPVAKKIALLQSSMPFPLLLLVWIGASLAFRMSCLLHLAREPGRGRWGPGTRTGRPLGITSCPAFSTRRLTG</sequence>
<gene>
    <name evidence="2" type="ORF">CLUP02_12170</name>
</gene>
<dbReference type="Proteomes" id="UP000830671">
    <property type="component" value="Chromosome 6"/>
</dbReference>
<evidence type="ECO:0000313" key="2">
    <source>
        <dbReference type="EMBL" id="UQC86668.1"/>
    </source>
</evidence>
<evidence type="ECO:0000313" key="3">
    <source>
        <dbReference type="Proteomes" id="UP000830671"/>
    </source>
</evidence>
<feature type="chain" id="PRO_5040297575" evidence="1">
    <location>
        <begin position="21"/>
        <end position="783"/>
    </location>
</feature>